<dbReference type="STRING" id="1229726.GRFL_2466"/>
<evidence type="ECO:0000313" key="2">
    <source>
        <dbReference type="Proteomes" id="UP000186230"/>
    </source>
</evidence>
<reference evidence="1 2" key="1">
    <citation type="submission" date="2016-07" db="EMBL/GenBank/DDBJ databases">
        <title>Multi-omics approach to identify versatile polysaccharide utilization systems of a marine flavobacterium Gramella flava.</title>
        <authorList>
            <person name="Tang K."/>
        </authorList>
    </citation>
    <scope>NUCLEOTIDE SEQUENCE [LARGE SCALE GENOMIC DNA]</scope>
    <source>
        <strain evidence="1 2">JLT2011</strain>
    </source>
</reference>
<proteinExistence type="predicted"/>
<organism evidence="1 2">
    <name type="scientific">Christiangramia flava JLT2011</name>
    <dbReference type="NCBI Taxonomy" id="1229726"/>
    <lineage>
        <taxon>Bacteria</taxon>
        <taxon>Pseudomonadati</taxon>
        <taxon>Bacteroidota</taxon>
        <taxon>Flavobacteriia</taxon>
        <taxon>Flavobacteriales</taxon>
        <taxon>Flavobacteriaceae</taxon>
        <taxon>Christiangramia</taxon>
    </lineage>
</organism>
<gene>
    <name evidence="1" type="ORF">GRFL_2466</name>
</gene>
<dbReference type="AlphaFoldDB" id="A0A1L7I6H0"/>
<evidence type="ECO:0000313" key="1">
    <source>
        <dbReference type="EMBL" id="APU69190.1"/>
    </source>
</evidence>
<accession>A0A1L7I6H0</accession>
<dbReference type="RefSeq" id="WP_139839232.1">
    <property type="nucleotide sequence ID" value="NZ_AMRU01000007.1"/>
</dbReference>
<name>A0A1L7I6H0_9FLAO</name>
<keyword evidence="2" id="KW-1185">Reference proteome</keyword>
<dbReference type="EMBL" id="CP016359">
    <property type="protein sequence ID" value="APU69190.1"/>
    <property type="molecule type" value="Genomic_DNA"/>
</dbReference>
<dbReference type="Proteomes" id="UP000186230">
    <property type="component" value="Chromosome"/>
</dbReference>
<dbReference type="KEGG" id="gfl:GRFL_2466"/>
<dbReference type="OrthoDB" id="582675at2"/>
<protein>
    <submittedName>
        <fullName evidence="1">Uncharacterized protein</fullName>
    </submittedName>
</protein>
<sequence>MRVFKEEQSFRKWWMFAVLLVNLAVVLSPFFLHDFADAGMNKGLFFALAIMAIVYLFIFSSSLHTRIDAGGIKTWFTPFNLFRKDLKWSEIDGIYLRKYNALTEYGGIGVRGLGKSQSYNIGGNTGIQIEYTQSKKLLIGTRKPSEAQSVLNYYQNKIKRHAH</sequence>